<dbReference type="RefSeq" id="WP_115931636.1">
    <property type="nucleotide sequence ID" value="NZ_QREH01000001.1"/>
</dbReference>
<dbReference type="PANTHER" id="PTHR43317">
    <property type="entry name" value="THERMOSPERMINE SYNTHASE ACAULIS5"/>
    <property type="match status" value="1"/>
</dbReference>
<dbReference type="NCBIfam" id="NF037959">
    <property type="entry name" value="MFS_SpdSyn"/>
    <property type="match status" value="1"/>
</dbReference>
<keyword evidence="4" id="KW-1185">Reference proteome</keyword>
<dbReference type="OrthoDB" id="8221452at2"/>
<gene>
    <name evidence="3" type="ORF">C8E99_1352</name>
</gene>
<accession>A0A3D9LAY4</accession>
<evidence type="ECO:0000256" key="2">
    <source>
        <dbReference type="SAM" id="MobiDB-lite"/>
    </source>
</evidence>
<proteinExistence type="predicted"/>
<dbReference type="SUPFAM" id="SSF53335">
    <property type="entry name" value="S-adenosyl-L-methionine-dependent methyltransferases"/>
    <property type="match status" value="1"/>
</dbReference>
<evidence type="ECO:0000313" key="4">
    <source>
        <dbReference type="Proteomes" id="UP000256727"/>
    </source>
</evidence>
<dbReference type="Proteomes" id="UP000256727">
    <property type="component" value="Unassembled WGS sequence"/>
</dbReference>
<reference evidence="3 4" key="1">
    <citation type="submission" date="2018-07" db="EMBL/GenBank/DDBJ databases">
        <title>Sequencing the genomes of 1000 actinobacteria strains.</title>
        <authorList>
            <person name="Klenk H.-P."/>
        </authorList>
    </citation>
    <scope>NUCLEOTIDE SEQUENCE [LARGE SCALE GENOMIC DNA]</scope>
    <source>
        <strain evidence="3 4">DSM 14442</strain>
    </source>
</reference>
<protein>
    <recommendedName>
        <fullName evidence="5">Spermidine synthase</fullName>
    </recommendedName>
</protein>
<dbReference type="PANTHER" id="PTHR43317:SF1">
    <property type="entry name" value="THERMOSPERMINE SYNTHASE ACAULIS5"/>
    <property type="match status" value="1"/>
</dbReference>
<evidence type="ECO:0008006" key="5">
    <source>
        <dbReference type="Google" id="ProtNLM"/>
    </source>
</evidence>
<keyword evidence="1" id="KW-0620">Polyamine biosynthesis</keyword>
<feature type="region of interest" description="Disordered" evidence="2">
    <location>
        <begin position="1"/>
        <end position="23"/>
    </location>
</feature>
<name>A0A3D9LAY4_9MICC</name>
<evidence type="ECO:0000313" key="3">
    <source>
        <dbReference type="EMBL" id="REE03539.1"/>
    </source>
</evidence>
<dbReference type="GO" id="GO:0006596">
    <property type="term" value="P:polyamine biosynthetic process"/>
    <property type="evidence" value="ECO:0007669"/>
    <property type="project" value="UniProtKB-KW"/>
</dbReference>
<organism evidence="3 4">
    <name type="scientific">Citricoccus muralis</name>
    <dbReference type="NCBI Taxonomy" id="169134"/>
    <lineage>
        <taxon>Bacteria</taxon>
        <taxon>Bacillati</taxon>
        <taxon>Actinomycetota</taxon>
        <taxon>Actinomycetes</taxon>
        <taxon>Micrococcales</taxon>
        <taxon>Micrococcaceae</taxon>
        <taxon>Citricoccus</taxon>
    </lineage>
</organism>
<evidence type="ECO:0000256" key="1">
    <source>
        <dbReference type="ARBA" id="ARBA00023115"/>
    </source>
</evidence>
<dbReference type="EMBL" id="QREH01000001">
    <property type="protein sequence ID" value="REE03539.1"/>
    <property type="molecule type" value="Genomic_DNA"/>
</dbReference>
<dbReference type="Gene3D" id="3.40.50.150">
    <property type="entry name" value="Vaccinia Virus protein VP39"/>
    <property type="match status" value="1"/>
</dbReference>
<dbReference type="AlphaFoldDB" id="A0A3D9LAY4"/>
<sequence length="275" mass="29185">MMADPDAFHPTPRSLHLSVSGEQARIRPDEHDEGWVLEISGAVQSHVDLHDPTRIRYEYLRRVANVLDAGWPSHRPLRILHLGAGALTLPRYVQLTRPSSVQTVVDLNRELPTLVCSALPLPEGTDLTVIIGDARAELARLEGQEFDAVVLDIYTSVDAAAHLTGSEFYGELLGHLAESGVLLVNIGDDTGLRFLARQARALESAAAGAGLTGAWTLADATMLDRLQAGNAVLAAGSALDGQDQAGHHTRLLAAGPHPAAVLAPEQTAALAARIG</sequence>
<comment type="caution">
    <text evidence="3">The sequence shown here is derived from an EMBL/GenBank/DDBJ whole genome shotgun (WGS) entry which is preliminary data.</text>
</comment>
<dbReference type="InterPro" id="IPR029063">
    <property type="entry name" value="SAM-dependent_MTases_sf"/>
</dbReference>